<dbReference type="InterPro" id="IPR036179">
    <property type="entry name" value="Ig-like_dom_sf"/>
</dbReference>
<sequence>EEIRAGALELCPKTSTNWGSRVLAGALGGSITHQCFYSPSPANKHQRKFWCKVGAQGLCSTIISSSFTSSHYQGRVALRDVPQDGTFTVTMAGLRSSDSGTYRCGIGRLQGQDSPQEVLLLVCPSSATTTPRGPTRGSTCAGGGQGAARCCWTPRASCWSPTEGGHGCPAAPGCCWGS</sequence>
<name>A0A8C9NDB3_SERCA</name>
<dbReference type="AlphaFoldDB" id="A0A8C9NDB3"/>
<evidence type="ECO:0000256" key="2">
    <source>
        <dbReference type="ARBA" id="ARBA00022692"/>
    </source>
</evidence>
<keyword evidence="2" id="KW-0812">Transmembrane</keyword>
<dbReference type="Proteomes" id="UP000694409">
    <property type="component" value="Unassembled WGS sequence"/>
</dbReference>
<evidence type="ECO:0000313" key="6">
    <source>
        <dbReference type="Proteomes" id="UP000694409"/>
    </source>
</evidence>
<dbReference type="GeneTree" id="ENSGT00950000182977"/>
<dbReference type="InterPro" id="IPR013783">
    <property type="entry name" value="Ig-like_fold"/>
</dbReference>
<proteinExistence type="predicted"/>
<dbReference type="Pfam" id="PF07686">
    <property type="entry name" value="V-set"/>
    <property type="match status" value="1"/>
</dbReference>
<comment type="subcellular location">
    <subcellularLocation>
        <location evidence="1">Membrane</location>
    </subcellularLocation>
</comment>
<keyword evidence="3" id="KW-0472">Membrane</keyword>
<evidence type="ECO:0000259" key="4">
    <source>
        <dbReference type="PROSITE" id="PS50835"/>
    </source>
</evidence>
<dbReference type="InterPro" id="IPR050671">
    <property type="entry name" value="CD300_family_receptors"/>
</dbReference>
<dbReference type="SUPFAM" id="SSF48726">
    <property type="entry name" value="Immunoglobulin"/>
    <property type="match status" value="1"/>
</dbReference>
<organism evidence="5 6">
    <name type="scientific">Serinus canaria</name>
    <name type="common">Island canary</name>
    <name type="synonym">Fringilla canaria</name>
    <dbReference type="NCBI Taxonomy" id="9135"/>
    <lineage>
        <taxon>Eukaryota</taxon>
        <taxon>Metazoa</taxon>
        <taxon>Chordata</taxon>
        <taxon>Craniata</taxon>
        <taxon>Vertebrata</taxon>
        <taxon>Euteleostomi</taxon>
        <taxon>Archelosauria</taxon>
        <taxon>Archosauria</taxon>
        <taxon>Dinosauria</taxon>
        <taxon>Saurischia</taxon>
        <taxon>Theropoda</taxon>
        <taxon>Coelurosauria</taxon>
        <taxon>Aves</taxon>
        <taxon>Neognathae</taxon>
        <taxon>Neoaves</taxon>
        <taxon>Telluraves</taxon>
        <taxon>Australaves</taxon>
        <taxon>Passeriformes</taxon>
        <taxon>Passeroidea</taxon>
        <taxon>Fringillidae</taxon>
        <taxon>Carduelinae</taxon>
        <taxon>Serinus</taxon>
    </lineage>
</organism>
<accession>A0A8C9NDB3</accession>
<protein>
    <recommendedName>
        <fullName evidence="4">Ig-like domain-containing protein</fullName>
    </recommendedName>
</protein>
<dbReference type="PROSITE" id="PS50835">
    <property type="entry name" value="IG_LIKE"/>
    <property type="match status" value="1"/>
</dbReference>
<reference evidence="5" key="2">
    <citation type="submission" date="2025-09" db="UniProtKB">
        <authorList>
            <consortium name="Ensembl"/>
        </authorList>
    </citation>
    <scope>IDENTIFICATION</scope>
</reference>
<dbReference type="PANTHER" id="PTHR11860:SF49">
    <property type="entry name" value="HIGH AFFINITY IMMUNOGLOBULIN ALPHA AND IMMUNOGLOBULIN MU FC RECEPTOR"/>
    <property type="match status" value="1"/>
</dbReference>
<evidence type="ECO:0000256" key="1">
    <source>
        <dbReference type="ARBA" id="ARBA00004370"/>
    </source>
</evidence>
<feature type="domain" description="Ig-like" evidence="4">
    <location>
        <begin position="12"/>
        <end position="104"/>
    </location>
</feature>
<dbReference type="Gene3D" id="2.60.40.10">
    <property type="entry name" value="Immunoglobulins"/>
    <property type="match status" value="1"/>
</dbReference>
<reference evidence="5" key="1">
    <citation type="submission" date="2025-08" db="UniProtKB">
        <authorList>
            <consortium name="Ensembl"/>
        </authorList>
    </citation>
    <scope>IDENTIFICATION</scope>
</reference>
<dbReference type="Ensembl" id="ENSSCAT00000018555.1">
    <property type="protein sequence ID" value="ENSSCAP00000016569.1"/>
    <property type="gene ID" value="ENSSCAG00000012085.1"/>
</dbReference>
<dbReference type="InterPro" id="IPR013106">
    <property type="entry name" value="Ig_V-set"/>
</dbReference>
<evidence type="ECO:0000313" key="5">
    <source>
        <dbReference type="Ensembl" id="ENSSCAP00000016569.1"/>
    </source>
</evidence>
<dbReference type="PANTHER" id="PTHR11860">
    <property type="entry name" value="POLYMERIC-IMMUNOGLOBULIN RECEPTOR"/>
    <property type="match status" value="1"/>
</dbReference>
<dbReference type="GO" id="GO:0004888">
    <property type="term" value="F:transmembrane signaling receptor activity"/>
    <property type="evidence" value="ECO:0007669"/>
    <property type="project" value="TreeGrafter"/>
</dbReference>
<keyword evidence="6" id="KW-1185">Reference proteome</keyword>
<dbReference type="GO" id="GO:0005886">
    <property type="term" value="C:plasma membrane"/>
    <property type="evidence" value="ECO:0007669"/>
    <property type="project" value="TreeGrafter"/>
</dbReference>
<dbReference type="InterPro" id="IPR007110">
    <property type="entry name" value="Ig-like_dom"/>
</dbReference>
<evidence type="ECO:0000256" key="3">
    <source>
        <dbReference type="ARBA" id="ARBA00023136"/>
    </source>
</evidence>